<feature type="transmembrane region" description="Helical" evidence="10">
    <location>
        <begin position="543"/>
        <end position="568"/>
    </location>
</feature>
<keyword evidence="8" id="KW-1015">Disulfide bond</keyword>
<dbReference type="AlphaFoldDB" id="A0A2A6C1A1"/>
<gene>
    <name evidence="11" type="primary">WBGene00098983</name>
</gene>
<feature type="transmembrane region" description="Helical" evidence="10">
    <location>
        <begin position="248"/>
        <end position="269"/>
    </location>
</feature>
<keyword evidence="7" id="KW-0915">Sodium</keyword>
<feature type="region of interest" description="Disordered" evidence="9">
    <location>
        <begin position="1"/>
        <end position="58"/>
    </location>
</feature>
<name>A0A2A6C1A1_PRIPA</name>
<keyword evidence="5 10" id="KW-1133">Transmembrane helix</keyword>
<feature type="binding site" evidence="7">
    <location>
        <position position="74"/>
    </location>
    <ligand>
        <name>Na(+)</name>
        <dbReference type="ChEBI" id="CHEBI:29101"/>
        <label>1</label>
    </ligand>
</feature>
<feature type="compositionally biased region" description="Pro residues" evidence="9">
    <location>
        <begin position="1"/>
        <end position="10"/>
    </location>
</feature>
<dbReference type="GO" id="GO:0035725">
    <property type="term" value="P:sodium ion transmembrane transport"/>
    <property type="evidence" value="ECO:0000318"/>
    <property type="project" value="GO_Central"/>
</dbReference>
<keyword evidence="6 10" id="KW-0472">Membrane</keyword>
<feature type="binding site" evidence="7">
    <location>
        <position position="81"/>
    </location>
    <ligand>
        <name>Na(+)</name>
        <dbReference type="ChEBI" id="CHEBI:29101"/>
        <label>1</label>
    </ligand>
</feature>
<feature type="transmembrane region" description="Helical" evidence="10">
    <location>
        <begin position="590"/>
        <end position="611"/>
    </location>
</feature>
<evidence type="ECO:0000313" key="12">
    <source>
        <dbReference type="Proteomes" id="UP000005239"/>
    </source>
</evidence>
<feature type="transmembrane region" description="Helical" evidence="10">
    <location>
        <begin position="462"/>
        <end position="481"/>
    </location>
</feature>
<evidence type="ECO:0000256" key="2">
    <source>
        <dbReference type="ARBA" id="ARBA00022448"/>
    </source>
</evidence>
<dbReference type="PANTHER" id="PTHR11616">
    <property type="entry name" value="SODIUM/CHLORIDE DEPENDENT TRANSPORTER"/>
    <property type="match status" value="1"/>
</dbReference>
<dbReference type="PROSITE" id="PS50267">
    <property type="entry name" value="NA_NEUROTRAN_SYMP_3"/>
    <property type="match status" value="1"/>
</dbReference>
<evidence type="ECO:0000256" key="1">
    <source>
        <dbReference type="ARBA" id="ARBA00004141"/>
    </source>
</evidence>
<keyword evidence="12" id="KW-1185">Reference proteome</keyword>
<dbReference type="InterPro" id="IPR000175">
    <property type="entry name" value="Na/ntran_symport"/>
</dbReference>
<evidence type="ECO:0000256" key="5">
    <source>
        <dbReference type="ARBA" id="ARBA00022989"/>
    </source>
</evidence>
<dbReference type="EnsemblMetazoa" id="PPA09429.1">
    <property type="protein sequence ID" value="PPA09429.1"/>
    <property type="gene ID" value="WBGene00098983"/>
</dbReference>
<feature type="transmembrane region" description="Helical" evidence="10">
    <location>
        <begin position="68"/>
        <end position="86"/>
    </location>
</feature>
<evidence type="ECO:0000256" key="7">
    <source>
        <dbReference type="PIRSR" id="PIRSR600175-1"/>
    </source>
</evidence>
<dbReference type="InterPro" id="IPR037272">
    <property type="entry name" value="SNS_sf"/>
</dbReference>
<dbReference type="GO" id="GO:0043005">
    <property type="term" value="C:neuron projection"/>
    <property type="evidence" value="ECO:0000318"/>
    <property type="project" value="GO_Central"/>
</dbReference>
<evidence type="ECO:0000256" key="6">
    <source>
        <dbReference type="ARBA" id="ARBA00023136"/>
    </source>
</evidence>
<accession>A0A8R1U8W5</accession>
<feature type="transmembrane region" description="Helical" evidence="10">
    <location>
        <begin position="493"/>
        <end position="514"/>
    </location>
</feature>
<evidence type="ECO:0000256" key="3">
    <source>
        <dbReference type="ARBA" id="ARBA00022692"/>
    </source>
</evidence>
<feature type="transmembrane region" description="Helical" evidence="10">
    <location>
        <begin position="92"/>
        <end position="112"/>
    </location>
</feature>
<dbReference type="OrthoDB" id="7966043at2759"/>
<evidence type="ECO:0000256" key="8">
    <source>
        <dbReference type="PIRSR" id="PIRSR600175-2"/>
    </source>
</evidence>
<keyword evidence="3 10" id="KW-0812">Transmembrane</keyword>
<feature type="transmembrane region" description="Helical" evidence="10">
    <location>
        <begin position="124"/>
        <end position="144"/>
    </location>
</feature>
<keyword evidence="2" id="KW-0813">Transport</keyword>
<evidence type="ECO:0000256" key="10">
    <source>
        <dbReference type="SAM" id="Phobius"/>
    </source>
</evidence>
<dbReference type="PANTHER" id="PTHR11616:SF326">
    <property type="entry name" value="SODIUM-DEPENDENT TRANSPORTER SNF-5"/>
    <property type="match status" value="1"/>
</dbReference>
<feature type="compositionally biased region" description="Basic and acidic residues" evidence="9">
    <location>
        <begin position="47"/>
        <end position="58"/>
    </location>
</feature>
<dbReference type="PRINTS" id="PR00176">
    <property type="entry name" value="NANEUSMPORT"/>
</dbReference>
<feature type="binding site" evidence="7">
    <location>
        <position position="334"/>
    </location>
    <ligand>
        <name>Na(+)</name>
        <dbReference type="ChEBI" id="CHEBI:29101"/>
        <label>1</label>
    </ligand>
</feature>
<comment type="subcellular location">
    <subcellularLocation>
        <location evidence="1">Membrane</location>
        <topology evidence="1">Multi-pass membrane protein</topology>
    </subcellularLocation>
</comment>
<evidence type="ECO:0000256" key="4">
    <source>
        <dbReference type="ARBA" id="ARBA00022847"/>
    </source>
</evidence>
<dbReference type="GO" id="GO:0005332">
    <property type="term" value="F:gamma-aminobutyric acid:sodium:chloride symporter activity"/>
    <property type="evidence" value="ECO:0000318"/>
    <property type="project" value="GO_Central"/>
</dbReference>
<accession>A0A2A6C1A1</accession>
<evidence type="ECO:0000256" key="9">
    <source>
        <dbReference type="SAM" id="MobiDB-lite"/>
    </source>
</evidence>
<feature type="transmembrane region" description="Helical" evidence="10">
    <location>
        <begin position="425"/>
        <end position="450"/>
    </location>
</feature>
<evidence type="ECO:0000313" key="11">
    <source>
        <dbReference type="EnsemblMetazoa" id="PPA09429.1"/>
    </source>
</evidence>
<feature type="transmembrane region" description="Helical" evidence="10">
    <location>
        <begin position="360"/>
        <end position="384"/>
    </location>
</feature>
<proteinExistence type="predicted"/>
<feature type="disulfide bond" evidence="8">
    <location>
        <begin position="173"/>
        <end position="182"/>
    </location>
</feature>
<organism evidence="11 12">
    <name type="scientific">Pristionchus pacificus</name>
    <name type="common">Parasitic nematode worm</name>
    <dbReference type="NCBI Taxonomy" id="54126"/>
    <lineage>
        <taxon>Eukaryota</taxon>
        <taxon>Metazoa</taxon>
        <taxon>Ecdysozoa</taxon>
        <taxon>Nematoda</taxon>
        <taxon>Chromadorea</taxon>
        <taxon>Rhabditida</taxon>
        <taxon>Rhabditina</taxon>
        <taxon>Diplogasteromorpha</taxon>
        <taxon>Diplogasteroidea</taxon>
        <taxon>Neodiplogasteridae</taxon>
        <taxon>Pristionchus</taxon>
    </lineage>
</organism>
<reference evidence="11" key="2">
    <citation type="submission" date="2022-06" db="UniProtKB">
        <authorList>
            <consortium name="EnsemblMetazoa"/>
        </authorList>
    </citation>
    <scope>IDENTIFICATION</scope>
    <source>
        <strain evidence="11">PS312</strain>
    </source>
</reference>
<reference evidence="12" key="1">
    <citation type="journal article" date="2008" name="Nat. Genet.">
        <title>The Pristionchus pacificus genome provides a unique perspective on nematode lifestyle and parasitism.</title>
        <authorList>
            <person name="Dieterich C."/>
            <person name="Clifton S.W."/>
            <person name="Schuster L.N."/>
            <person name="Chinwalla A."/>
            <person name="Delehaunty K."/>
            <person name="Dinkelacker I."/>
            <person name="Fulton L."/>
            <person name="Fulton R."/>
            <person name="Godfrey J."/>
            <person name="Minx P."/>
            <person name="Mitreva M."/>
            <person name="Roeseler W."/>
            <person name="Tian H."/>
            <person name="Witte H."/>
            <person name="Yang S.P."/>
            <person name="Wilson R.K."/>
            <person name="Sommer R.J."/>
        </authorList>
    </citation>
    <scope>NUCLEOTIDE SEQUENCE [LARGE SCALE GENOMIC DNA]</scope>
    <source>
        <strain evidence="12">PS312</strain>
    </source>
</reference>
<keyword evidence="4" id="KW-0769">Symport</keyword>
<dbReference type="SUPFAM" id="SSF161070">
    <property type="entry name" value="SNF-like"/>
    <property type="match status" value="1"/>
</dbReference>
<protein>
    <submittedName>
        <fullName evidence="11">Neurotransmitter transporter</fullName>
    </submittedName>
</protein>
<feature type="binding site" evidence="7">
    <location>
        <position position="76"/>
    </location>
    <ligand>
        <name>Na(+)</name>
        <dbReference type="ChEBI" id="CHEBI:29101"/>
        <label>1</label>
    </ligand>
</feature>
<dbReference type="GO" id="GO:0006865">
    <property type="term" value="P:amino acid transport"/>
    <property type="evidence" value="ECO:0000318"/>
    <property type="project" value="GO_Central"/>
</dbReference>
<dbReference type="GO" id="GO:0046872">
    <property type="term" value="F:metal ion binding"/>
    <property type="evidence" value="ECO:0007669"/>
    <property type="project" value="UniProtKB-KW"/>
</dbReference>
<dbReference type="GO" id="GO:0005886">
    <property type="term" value="C:plasma membrane"/>
    <property type="evidence" value="ECO:0000318"/>
    <property type="project" value="GO_Central"/>
</dbReference>
<dbReference type="Pfam" id="PF00209">
    <property type="entry name" value="SNF"/>
    <property type="match status" value="1"/>
</dbReference>
<sequence>MPSQQPPPSSTPLRSEPLRTESVGTKPPVRQSTERIGTDEDIDYEEDAHWLPDHDDPKRPEFDNKSKYYLTLIGFALGNGNFWRIPSGNFLLQYYLCMVVFGLPTLYLELTIGQMTQTGVQRAFGMYAPILQGVGWAMCLLSFARAVNYNLLNTYSLHYMIDSLFGVSMYTSCEHEWNTKFCISHRTSQRKCGNYTKASAQQHYWYQGTCHHSSAFNNSQVNKMRFASKEYFEYAVRGMDAGEVEFQIASWGPIICLFLCWLFLCISLVRKEQFLGKRSLYIVSTSSVIFSLFLVHVCSMAHVGGGIKRYFTPDFALMKNPDSWAAAVNESCQSLCLGMGGMVTMSSYNKRSNDAFRDALVMVVVMTIASTMAGLEAYAVWGLIMHNYEFADWDSALLRPQGQAFYFADLPEIMQEMQMYKLWQFVFYAMLLCIGISTMFGLLEIPVAALTDQFRWCRQHRATMIFLMCTGGFLLGLVNLTKMGFNIFYQSEILAFSIVSIYLVALELLVMIVYGPRNFYRDIFGALGRSVNRFGQWLSPYGFLIRLVQVFVAPVLTLFAAITFHLLIKKILKLWHTRLTDKHVKFVPTLIYSITFLLWPIVAVGAIKAVVDNVRAKRPWLALVSASHEHPAIRYSLPAPCGNFFSPRAIEVAPMPTPCTPSVEVVAPSSTNRSPILVSSKLTPAPSPIPSTLPSMA</sequence>
<keyword evidence="7" id="KW-0479">Metal-binding</keyword>
<dbReference type="Proteomes" id="UP000005239">
    <property type="component" value="Unassembled WGS sequence"/>
</dbReference>
<feature type="transmembrane region" description="Helical" evidence="10">
    <location>
        <begin position="281"/>
        <end position="304"/>
    </location>
</feature>